<dbReference type="InterPro" id="IPR043502">
    <property type="entry name" value="DNA/RNA_pol_sf"/>
</dbReference>
<feature type="domain" description="Reverse transcriptase" evidence="1">
    <location>
        <begin position="71"/>
        <end position="325"/>
    </location>
</feature>
<keyword evidence="2" id="KW-0695">RNA-directed DNA polymerase</keyword>
<proteinExistence type="predicted"/>
<accession>A0A1H3BKT0</accession>
<gene>
    <name evidence="2" type="ORF">SAMN04488579_102118</name>
</gene>
<dbReference type="InterPro" id="IPR000477">
    <property type="entry name" value="RT_dom"/>
</dbReference>
<evidence type="ECO:0000259" key="1">
    <source>
        <dbReference type="Pfam" id="PF00078"/>
    </source>
</evidence>
<protein>
    <submittedName>
        <fullName evidence="2">Reverse transcriptase (RNA-dependent DNA polymerase)</fullName>
    </submittedName>
</protein>
<dbReference type="PANTHER" id="PTHR34047">
    <property type="entry name" value="NUCLEAR INTRON MATURASE 1, MITOCHONDRIAL-RELATED"/>
    <property type="match status" value="1"/>
</dbReference>
<dbReference type="GO" id="GO:0003964">
    <property type="term" value="F:RNA-directed DNA polymerase activity"/>
    <property type="evidence" value="ECO:0007669"/>
    <property type="project" value="UniProtKB-KW"/>
</dbReference>
<name>A0A1H3BKT0_EUBBA</name>
<dbReference type="AlphaFoldDB" id="A0A1H3BKT0"/>
<organism evidence="2 3">
    <name type="scientific">Eubacterium barkeri</name>
    <name type="common">Clostridium barkeri</name>
    <dbReference type="NCBI Taxonomy" id="1528"/>
    <lineage>
        <taxon>Bacteria</taxon>
        <taxon>Bacillati</taxon>
        <taxon>Bacillota</taxon>
        <taxon>Clostridia</taxon>
        <taxon>Eubacteriales</taxon>
        <taxon>Eubacteriaceae</taxon>
        <taxon>Eubacterium</taxon>
    </lineage>
</organism>
<dbReference type="PANTHER" id="PTHR34047:SF8">
    <property type="entry name" value="PROTEIN YKFC"/>
    <property type="match status" value="1"/>
</dbReference>
<dbReference type="STRING" id="1528.SAMN04488579_102118"/>
<keyword evidence="2" id="KW-0808">Transferase</keyword>
<reference evidence="3" key="1">
    <citation type="submission" date="2016-10" db="EMBL/GenBank/DDBJ databases">
        <authorList>
            <person name="Varghese N."/>
            <person name="Submissions S."/>
        </authorList>
    </citation>
    <scope>NUCLEOTIDE SEQUENCE [LARGE SCALE GENOMIC DNA]</scope>
    <source>
        <strain evidence="3">VPI 5359</strain>
    </source>
</reference>
<dbReference type="EMBL" id="FNOU01000002">
    <property type="protein sequence ID" value="SDX42516.1"/>
    <property type="molecule type" value="Genomic_DNA"/>
</dbReference>
<dbReference type="Proteomes" id="UP000199652">
    <property type="component" value="Unassembled WGS sequence"/>
</dbReference>
<evidence type="ECO:0000313" key="3">
    <source>
        <dbReference type="Proteomes" id="UP000199652"/>
    </source>
</evidence>
<dbReference type="SUPFAM" id="SSF56672">
    <property type="entry name" value="DNA/RNA polymerases"/>
    <property type="match status" value="1"/>
</dbReference>
<dbReference type="RefSeq" id="WP_090242852.1">
    <property type="nucleotide sequence ID" value="NZ_FNOU01000002.1"/>
</dbReference>
<evidence type="ECO:0000313" key="2">
    <source>
        <dbReference type="EMBL" id="SDX42516.1"/>
    </source>
</evidence>
<dbReference type="Pfam" id="PF00078">
    <property type="entry name" value="RVT_1"/>
    <property type="match status" value="1"/>
</dbReference>
<keyword evidence="2" id="KW-0548">Nucleotidyltransferase</keyword>
<dbReference type="InterPro" id="IPR051083">
    <property type="entry name" value="GrpII_Intron_Splice-Mob/Def"/>
</dbReference>
<sequence>MEKIKEIYPAIVDFENLYLSSQSAQKDKRYRKDVLEFNAHLEENLIQIQNELIWKEYKVGAYRERYIYEPKKRLIMALPYRDRVVQWAIYRQVMPIVDKTFYRHSYACRPNKGSYAAIDTMAQWIRAVKGKGWYYGKFDISKFFHRVDHTVMMWDLANRIEDKDLLWLYDCIINSRDTPFGLPEGMSADGCAATDRLFDVGMPIGNLSSQTGGNMYLDNLDGYITGELGYTDDEALSMAAEAKAKEAAGIDRMQSRLDANILLGMCDGAYIRYMDDGVIIGKSKKDIWRDLEAIRVYSKEVLRLDLNSKTMVGRCDNGVDWLGCHVDAEEVRIKRQGRNRMIKKLNFRRQQFADGKISKDKLDETENSYRARLKKLGCDGLLKRLNL</sequence>
<keyword evidence="3" id="KW-1185">Reference proteome</keyword>
<dbReference type="OrthoDB" id="9788687at2"/>